<dbReference type="Gene3D" id="3.40.630.30">
    <property type="match status" value="1"/>
</dbReference>
<evidence type="ECO:0000256" key="13">
    <source>
        <dbReference type="PIRSR" id="PIRSR602717-51"/>
    </source>
</evidence>
<keyword evidence="9" id="KW-0805">Transcription regulation</keyword>
<evidence type="ECO:0000256" key="15">
    <source>
        <dbReference type="SAM" id="MobiDB-lite"/>
    </source>
</evidence>
<dbReference type="GO" id="GO:0006355">
    <property type="term" value="P:regulation of DNA-templated transcription"/>
    <property type="evidence" value="ECO:0007669"/>
    <property type="project" value="InterPro"/>
</dbReference>
<feature type="domain" description="MYST-type HAT" evidence="17">
    <location>
        <begin position="48"/>
        <end position="346"/>
    </location>
</feature>
<dbReference type="InterPro" id="IPR016181">
    <property type="entry name" value="Acyl_CoA_acyltransferase"/>
</dbReference>
<dbReference type="PROSITE" id="PS51726">
    <property type="entry name" value="MYST_HAT"/>
    <property type="match status" value="1"/>
</dbReference>
<evidence type="ECO:0000259" key="17">
    <source>
        <dbReference type="PROSITE" id="PS51726"/>
    </source>
</evidence>
<sequence>MPVYKTKKNSVCSVKSVTYKKNAKLEIENEKIENKYYSFSNKIFNDISASDMMKELIILEEKERQEYSSIEEHEPPYIFVDGQNIKAKNIGPHMDVIVMAKQLYLCELCFRMFRDEALFNDHINNIHVGKNNKPPGQIMYNCKQKNFSIWKMNREEQRICEDLCLLGTYFLKSKTSVYTTYQFDLYTAYFKKPCGKYCFAGFYSKMPEQPEHVLSCIVVLPTMQGKGVGTMLVDFAYLMDRYPTPNYGSPEKPLSEQGKILFMKYWKAKIADYVLREFYGPNATCDTQITLKKLITPISEYTGINKKDLVEAVKELSEEIKKRSGFQSLRVKIINLLKELLKKYRNGYFYCPYSHTSNQLDYDITNNKKRKRELLDEFQLPCKRSKSKSPVKNCKSVVSSSSYRGVSPNSVLSSSSASINDNDEVGMAYDNKYGNNDYEMYNMSENRSNSSTPKQKFDSPKTSYNNIEIINMGGEPDEDDLDDNTTLTDMPPQLCQSLERENVEIMNSKELSLNNQQSNDSPPPQLTPMMLNVETVNDSIEYIGPPPLLSTENIEIESQNSKISIYEQNNSINCGEQIPSDSRMITNNMSQQSQQEILPSNTGPEDISMNNLNISTPTIIPSHIENNQNETQPYSNISSQPPSYPTSSNILKNMEQITKISPVAPSKALEMNPMLMVTESQQHSNKSNRKDSANKNKIIHHHDTGRHSQPMNLPIRNIPQYPQSVMSNHESMTPTMPMNINLAHQYDVNQINSISTMNNPFVYNNPSTTPYQDHVNNIRTTNMNSHYNPYLSQYPGSAYNQPGSMNPCLYNNAGYPTMINTTSQMPQQNMSMLTNQAGMGMNSMNYPYFNNYSHNIPMCSNVGYPGSMYSMNIYPNFFNSMGNNMNRSQMPTFPGQTNQGNQR</sequence>
<dbReference type="PROSITE" id="PS00028">
    <property type="entry name" value="ZINC_FINGER_C2H2_1"/>
    <property type="match status" value="1"/>
</dbReference>
<accession>A0A0K0ECN4</accession>
<feature type="compositionally biased region" description="Low complexity" evidence="15">
    <location>
        <begin position="398"/>
        <end position="418"/>
    </location>
</feature>
<dbReference type="GO" id="GO:0008270">
    <property type="term" value="F:zinc ion binding"/>
    <property type="evidence" value="ECO:0007669"/>
    <property type="project" value="UniProtKB-KW"/>
</dbReference>
<evidence type="ECO:0000256" key="12">
    <source>
        <dbReference type="ARBA" id="ARBA00023315"/>
    </source>
</evidence>
<evidence type="ECO:0000256" key="8">
    <source>
        <dbReference type="ARBA" id="ARBA00022990"/>
    </source>
</evidence>
<dbReference type="EC" id="2.3.1.48" evidence="3"/>
<dbReference type="AlphaFoldDB" id="A0A0K0ECN4"/>
<dbReference type="GO" id="GO:0035267">
    <property type="term" value="C:NuA4 histone acetyltransferase complex"/>
    <property type="evidence" value="ECO:0007669"/>
    <property type="project" value="TreeGrafter"/>
</dbReference>
<organism evidence="19">
    <name type="scientific">Strongyloides stercoralis</name>
    <name type="common">Threadworm</name>
    <dbReference type="NCBI Taxonomy" id="6248"/>
    <lineage>
        <taxon>Eukaryota</taxon>
        <taxon>Metazoa</taxon>
        <taxon>Ecdysozoa</taxon>
        <taxon>Nematoda</taxon>
        <taxon>Chromadorea</taxon>
        <taxon>Rhabditida</taxon>
        <taxon>Tylenchina</taxon>
        <taxon>Panagrolaimomorpha</taxon>
        <taxon>Strongyloidoidea</taxon>
        <taxon>Strongyloididae</taxon>
        <taxon>Strongyloides</taxon>
    </lineage>
</organism>
<dbReference type="Gene3D" id="1.10.10.10">
    <property type="entry name" value="Winged helix-like DNA-binding domain superfamily/Winged helix DNA-binding domain"/>
    <property type="match status" value="1"/>
</dbReference>
<evidence type="ECO:0000256" key="2">
    <source>
        <dbReference type="ARBA" id="ARBA00010107"/>
    </source>
</evidence>
<keyword evidence="11" id="KW-0539">Nucleus</keyword>
<dbReference type="InterPro" id="IPR013087">
    <property type="entry name" value="Znf_C2H2_type"/>
</dbReference>
<dbReference type="Pfam" id="PF01853">
    <property type="entry name" value="MOZ_SAS"/>
    <property type="match status" value="1"/>
</dbReference>
<evidence type="ECO:0000256" key="1">
    <source>
        <dbReference type="ARBA" id="ARBA00004123"/>
    </source>
</evidence>
<dbReference type="WBParaSite" id="TCONS_00006764.p1">
    <property type="protein sequence ID" value="TCONS_00006764.p1"/>
    <property type="gene ID" value="XLOC_004884"/>
</dbReference>
<dbReference type="InterPro" id="IPR050603">
    <property type="entry name" value="MYST_HAT"/>
</dbReference>
<evidence type="ECO:0000256" key="3">
    <source>
        <dbReference type="ARBA" id="ARBA00013184"/>
    </source>
</evidence>
<dbReference type="GO" id="GO:0046972">
    <property type="term" value="F:histone H4K16 acetyltransferase activity"/>
    <property type="evidence" value="ECO:0007669"/>
    <property type="project" value="TreeGrafter"/>
</dbReference>
<dbReference type="PANTHER" id="PTHR10615">
    <property type="entry name" value="HISTONE ACETYLTRANSFERASE"/>
    <property type="match status" value="1"/>
</dbReference>
<keyword evidence="18" id="KW-1185">Reference proteome</keyword>
<dbReference type="InterPro" id="IPR036388">
    <property type="entry name" value="WH-like_DNA-bd_sf"/>
</dbReference>
<evidence type="ECO:0000256" key="4">
    <source>
        <dbReference type="ARBA" id="ARBA00022679"/>
    </source>
</evidence>
<protein>
    <recommendedName>
        <fullName evidence="3">histone acetyltransferase</fullName>
        <ecNumber evidence="3">2.3.1.48</ecNumber>
    </recommendedName>
</protein>
<feature type="domain" description="C2H2-type" evidence="16">
    <location>
        <begin position="104"/>
        <end position="132"/>
    </location>
</feature>
<dbReference type="PANTHER" id="PTHR10615:SF219">
    <property type="entry name" value="HISTONE ACETYLTRANSFERASE KAT5"/>
    <property type="match status" value="1"/>
</dbReference>
<feature type="region of interest" description="Disordered" evidence="15">
    <location>
        <begin position="398"/>
        <end position="461"/>
    </location>
</feature>
<dbReference type="STRING" id="6248.A0A0K0ECN4"/>
<reference evidence="19" key="1">
    <citation type="submission" date="2015-08" db="UniProtKB">
        <authorList>
            <consortium name="WormBaseParasite"/>
        </authorList>
    </citation>
    <scope>IDENTIFICATION</scope>
</reference>
<proteinExistence type="inferred from homology"/>
<evidence type="ECO:0000256" key="5">
    <source>
        <dbReference type="ARBA" id="ARBA00022723"/>
    </source>
</evidence>
<comment type="similarity">
    <text evidence="2">Belongs to the MYST (SAS/MOZ) family.</text>
</comment>
<evidence type="ECO:0000313" key="18">
    <source>
        <dbReference type="Proteomes" id="UP000035681"/>
    </source>
</evidence>
<dbReference type="GO" id="GO:0005634">
    <property type="term" value="C:nucleus"/>
    <property type="evidence" value="ECO:0007669"/>
    <property type="project" value="UniProtKB-SubCell"/>
</dbReference>
<keyword evidence="8" id="KW-0007">Acetylation</keyword>
<keyword evidence="4" id="KW-0808">Transferase</keyword>
<evidence type="ECO:0000256" key="6">
    <source>
        <dbReference type="ARBA" id="ARBA00022771"/>
    </source>
</evidence>
<dbReference type="InterPro" id="IPR002717">
    <property type="entry name" value="HAT_MYST-type"/>
</dbReference>
<keyword evidence="10" id="KW-0804">Transcription</keyword>
<evidence type="ECO:0000259" key="16">
    <source>
        <dbReference type="PROSITE" id="PS50157"/>
    </source>
</evidence>
<evidence type="ECO:0000256" key="14">
    <source>
        <dbReference type="PROSITE-ProRule" id="PRU00042"/>
    </source>
</evidence>
<dbReference type="SUPFAM" id="SSF55729">
    <property type="entry name" value="Acyl-CoA N-acyltransferases (Nat)"/>
    <property type="match status" value="1"/>
</dbReference>
<keyword evidence="5" id="KW-0479">Metal-binding</keyword>
<keyword evidence="12" id="KW-0012">Acyltransferase</keyword>
<evidence type="ECO:0000256" key="11">
    <source>
        <dbReference type="ARBA" id="ARBA00023242"/>
    </source>
</evidence>
<feature type="active site" description="Proton donor/acceptor" evidence="13">
    <location>
        <position position="251"/>
    </location>
</feature>
<evidence type="ECO:0000313" key="19">
    <source>
        <dbReference type="WBParaSite" id="SSTP_0000724900.1"/>
    </source>
</evidence>
<evidence type="ECO:0000256" key="7">
    <source>
        <dbReference type="ARBA" id="ARBA00022833"/>
    </source>
</evidence>
<evidence type="ECO:0000256" key="10">
    <source>
        <dbReference type="ARBA" id="ARBA00023163"/>
    </source>
</evidence>
<name>A0A0K0ECN4_STRER</name>
<dbReference type="CDD" id="cd04301">
    <property type="entry name" value="NAT_SF"/>
    <property type="match status" value="1"/>
</dbReference>
<feature type="compositionally biased region" description="Polar residues" evidence="15">
    <location>
        <begin position="443"/>
        <end position="461"/>
    </location>
</feature>
<dbReference type="WBParaSite" id="SSTP_0000724900.1">
    <property type="protein sequence ID" value="SSTP_0000724900.1"/>
    <property type="gene ID" value="SSTP_0000724900"/>
</dbReference>
<keyword evidence="7" id="KW-0862">Zinc</keyword>
<keyword evidence="6 14" id="KW-0863">Zinc-finger</keyword>
<dbReference type="PROSITE" id="PS50157">
    <property type="entry name" value="ZINC_FINGER_C2H2_2"/>
    <property type="match status" value="1"/>
</dbReference>
<dbReference type="Proteomes" id="UP000035681">
    <property type="component" value="Unplaced"/>
</dbReference>
<comment type="subcellular location">
    <subcellularLocation>
        <location evidence="1">Nucleus</location>
    </subcellularLocation>
</comment>
<evidence type="ECO:0000256" key="9">
    <source>
        <dbReference type="ARBA" id="ARBA00023015"/>
    </source>
</evidence>